<keyword evidence="1" id="KW-0732">Signal</keyword>
<sequence>MRAYSSSWSRLVLLFSWALLNGISNVHARRITVKQVQKAPPDDMLLEQDYAVTENDRTVSTSIQRWTDASPEWMDDGCTNLEESGDNWLLEEITYNPARANPSHPYFLGALLIFNRHFCNGIPLFLHLGDFTDDGESETDIAEPGLRPWEDPRNGELEEGYQIVAGRLNPSVPFNFELEIPDNLPSKDIPEDIRSPKREDFTDIDEFDREAATRWHKASAWRGKQHIEDIAAGMLVEANEVQGYGHEWYGDLEEIPDAFGGDDISGQNENEWFDRVAVFRRDLSLYGYWGAVSIKFVTDYSRWYTTNLQREVL</sequence>
<feature type="signal peptide" evidence="1">
    <location>
        <begin position="1"/>
        <end position="28"/>
    </location>
</feature>
<dbReference type="EMBL" id="JAVHJL010000002">
    <property type="protein sequence ID" value="KAK6509636.1"/>
    <property type="molecule type" value="Genomic_DNA"/>
</dbReference>
<evidence type="ECO:0000313" key="2">
    <source>
        <dbReference type="EMBL" id="KAK6509636.1"/>
    </source>
</evidence>
<organism evidence="2 3">
    <name type="scientific">Arthrobotrys musiformis</name>
    <dbReference type="NCBI Taxonomy" id="47236"/>
    <lineage>
        <taxon>Eukaryota</taxon>
        <taxon>Fungi</taxon>
        <taxon>Dikarya</taxon>
        <taxon>Ascomycota</taxon>
        <taxon>Pezizomycotina</taxon>
        <taxon>Orbiliomycetes</taxon>
        <taxon>Orbiliales</taxon>
        <taxon>Orbiliaceae</taxon>
        <taxon>Arthrobotrys</taxon>
    </lineage>
</organism>
<protein>
    <submittedName>
        <fullName evidence="2">Uncharacterized protein</fullName>
    </submittedName>
</protein>
<feature type="chain" id="PRO_5043609055" evidence="1">
    <location>
        <begin position="29"/>
        <end position="313"/>
    </location>
</feature>
<evidence type="ECO:0000256" key="1">
    <source>
        <dbReference type="SAM" id="SignalP"/>
    </source>
</evidence>
<name>A0AAV9WJD6_9PEZI</name>
<keyword evidence="3" id="KW-1185">Reference proteome</keyword>
<comment type="caution">
    <text evidence="2">The sequence shown here is derived from an EMBL/GenBank/DDBJ whole genome shotgun (WGS) entry which is preliminary data.</text>
</comment>
<dbReference type="Proteomes" id="UP001370758">
    <property type="component" value="Unassembled WGS sequence"/>
</dbReference>
<accession>A0AAV9WJD6</accession>
<reference evidence="2 3" key="1">
    <citation type="submission" date="2023-08" db="EMBL/GenBank/DDBJ databases">
        <authorList>
            <person name="Palmer J.M."/>
        </authorList>
    </citation>
    <scope>NUCLEOTIDE SEQUENCE [LARGE SCALE GENOMIC DNA]</scope>
    <source>
        <strain evidence="2 3">TWF481</strain>
    </source>
</reference>
<gene>
    <name evidence="2" type="ORF">TWF481_004369</name>
</gene>
<evidence type="ECO:0000313" key="3">
    <source>
        <dbReference type="Proteomes" id="UP001370758"/>
    </source>
</evidence>
<proteinExistence type="predicted"/>
<dbReference type="AlphaFoldDB" id="A0AAV9WJD6"/>